<dbReference type="Proteomes" id="UP001152561">
    <property type="component" value="Unassembled WGS sequence"/>
</dbReference>
<protein>
    <recommendedName>
        <fullName evidence="4">Non-specific lipid-transfer protein</fullName>
    </recommendedName>
</protein>
<dbReference type="CDD" id="cd01960">
    <property type="entry name" value="nsLTP1"/>
    <property type="match status" value="1"/>
</dbReference>
<evidence type="ECO:0000313" key="7">
    <source>
        <dbReference type="Proteomes" id="UP001152561"/>
    </source>
</evidence>
<evidence type="ECO:0000259" key="5">
    <source>
        <dbReference type="SMART" id="SM00499"/>
    </source>
</evidence>
<dbReference type="InterPro" id="IPR000528">
    <property type="entry name" value="Plant_nsLTP"/>
</dbReference>
<name>A0A9Q1MVL0_9SOLA</name>
<comment type="similarity">
    <text evidence="1 4">Belongs to the plant LTP family.</text>
</comment>
<evidence type="ECO:0000256" key="1">
    <source>
        <dbReference type="ARBA" id="ARBA00009748"/>
    </source>
</evidence>
<dbReference type="GO" id="GO:0006869">
    <property type="term" value="P:lipid transport"/>
    <property type="evidence" value="ECO:0007669"/>
    <property type="project" value="InterPro"/>
</dbReference>
<keyword evidence="3 4" id="KW-0446">Lipid-binding</keyword>
<proteinExistence type="inferred from homology"/>
<evidence type="ECO:0000256" key="4">
    <source>
        <dbReference type="RuleBase" id="RU000628"/>
    </source>
</evidence>
<feature type="domain" description="Bifunctional inhibitor/plant lipid transfer protein/seed storage helical" evidence="5">
    <location>
        <begin position="14"/>
        <end position="98"/>
    </location>
</feature>
<comment type="caution">
    <text evidence="6">The sequence shown here is derived from an EMBL/GenBank/DDBJ whole genome shotgun (WGS) entry which is preliminary data.</text>
</comment>
<dbReference type="InterPro" id="IPR036312">
    <property type="entry name" value="Bifun_inhib/LTP/seed_sf"/>
</dbReference>
<sequence>MFQLMFEPEQALTCGQVDASLAPCIPYLTQGGEPGAACCSGVKILKGLTQSTADKKVACNCVKASANRYANLKDDAAQALPTKCGVTMDTPISRNVNCDARKAQKKSHLDDHTSITRKPPLIVPAENAIFFNGDKIEGTGNPVIERLSDLQKIAEILVSKFGNSINAWVVEAPVFNEPFAVYKDFIPSVNDYGEPKSYDADGYPASSSIVLLLWNCLKEAKNVISGKQKEPYQAEVSTSSSSTPRTLLLGFSKGGTLLNQLVTELGFAPVQLTEDMCLANKNVTNGGFASPQQDQIIPNSKDGFLNSIAEFHFVEVRLNTEGAYVTNHDVINRISERLAQGAPGIRFFLHGTPRQ</sequence>
<dbReference type="Gene3D" id="1.10.110.10">
    <property type="entry name" value="Plant lipid-transfer and hydrophobic proteins"/>
    <property type="match status" value="1"/>
</dbReference>
<gene>
    <name evidence="6" type="ORF">K7X08_008145</name>
</gene>
<dbReference type="Pfam" id="PF00234">
    <property type="entry name" value="Tryp_alpha_amyl"/>
    <property type="match status" value="1"/>
</dbReference>
<dbReference type="InterPro" id="IPR018881">
    <property type="entry name" value="C2orf69_mit"/>
</dbReference>
<dbReference type="EMBL" id="JAJAGQ010000004">
    <property type="protein sequence ID" value="KAJ8565569.1"/>
    <property type="molecule type" value="Genomic_DNA"/>
</dbReference>
<accession>A0A9Q1MVL0</accession>
<organism evidence="6 7">
    <name type="scientific">Anisodus acutangulus</name>
    <dbReference type="NCBI Taxonomy" id="402998"/>
    <lineage>
        <taxon>Eukaryota</taxon>
        <taxon>Viridiplantae</taxon>
        <taxon>Streptophyta</taxon>
        <taxon>Embryophyta</taxon>
        <taxon>Tracheophyta</taxon>
        <taxon>Spermatophyta</taxon>
        <taxon>Magnoliopsida</taxon>
        <taxon>eudicotyledons</taxon>
        <taxon>Gunneridae</taxon>
        <taxon>Pentapetalae</taxon>
        <taxon>asterids</taxon>
        <taxon>lamiids</taxon>
        <taxon>Solanales</taxon>
        <taxon>Solanaceae</taxon>
        <taxon>Solanoideae</taxon>
        <taxon>Hyoscyameae</taxon>
        <taxon>Anisodus</taxon>
    </lineage>
</organism>
<keyword evidence="7" id="KW-1185">Reference proteome</keyword>
<dbReference type="PANTHER" id="PTHR31296:SF1">
    <property type="entry name" value="MITOCHONDRIAL PROTEIN C2ORF69"/>
    <property type="match status" value="1"/>
</dbReference>
<evidence type="ECO:0000256" key="3">
    <source>
        <dbReference type="ARBA" id="ARBA00023121"/>
    </source>
</evidence>
<keyword evidence="2 4" id="KW-0813">Transport</keyword>
<dbReference type="GO" id="GO:0008289">
    <property type="term" value="F:lipid binding"/>
    <property type="evidence" value="ECO:0007669"/>
    <property type="project" value="UniProtKB-KW"/>
</dbReference>
<dbReference type="PANTHER" id="PTHR31296">
    <property type="entry name" value="UPF0565 PROTEIN C2ORF69"/>
    <property type="match status" value="1"/>
</dbReference>
<dbReference type="InterPro" id="IPR016140">
    <property type="entry name" value="Bifunc_inhib/LTP/seed_store"/>
</dbReference>
<dbReference type="AlphaFoldDB" id="A0A9Q1MVL0"/>
<dbReference type="SMART" id="SM00499">
    <property type="entry name" value="AAI"/>
    <property type="match status" value="1"/>
</dbReference>
<dbReference type="PRINTS" id="PR00382">
    <property type="entry name" value="LIPIDTRNSFER"/>
</dbReference>
<dbReference type="SUPFAM" id="SSF47699">
    <property type="entry name" value="Bifunctional inhibitor/lipid-transfer protein/seed storage 2S albumin"/>
    <property type="match status" value="1"/>
</dbReference>
<evidence type="ECO:0000313" key="6">
    <source>
        <dbReference type="EMBL" id="KAJ8565569.1"/>
    </source>
</evidence>
<comment type="function">
    <text evidence="4">Plant non-specific lipid-transfer proteins transfer phospholipids as well as galactolipids across membranes. May play a role in wax or cutin deposition in the cell walls of expanding epidermal cells and certain secretory tissues.</text>
</comment>
<dbReference type="GO" id="GO:0005739">
    <property type="term" value="C:mitochondrion"/>
    <property type="evidence" value="ECO:0007669"/>
    <property type="project" value="TreeGrafter"/>
</dbReference>
<dbReference type="OrthoDB" id="419333at2759"/>
<reference evidence="7" key="1">
    <citation type="journal article" date="2023" name="Proc. Natl. Acad. Sci. U.S.A.">
        <title>Genomic and structural basis for evolution of tropane alkaloid biosynthesis.</title>
        <authorList>
            <person name="Wanga Y.-J."/>
            <person name="Taina T."/>
            <person name="Yua J.-Y."/>
            <person name="Lia J."/>
            <person name="Xua B."/>
            <person name="Chenc J."/>
            <person name="D'Auriad J.C."/>
            <person name="Huanga J.-P."/>
            <person name="Huanga S.-X."/>
        </authorList>
    </citation>
    <scope>NUCLEOTIDE SEQUENCE [LARGE SCALE GENOMIC DNA]</scope>
    <source>
        <strain evidence="7">cv. KIB-2019</strain>
    </source>
</reference>
<evidence type="ECO:0000256" key="2">
    <source>
        <dbReference type="ARBA" id="ARBA00022448"/>
    </source>
</evidence>